<protein>
    <recommendedName>
        <fullName evidence="10">EF-hand domain-containing protein</fullName>
    </recommendedName>
</protein>
<feature type="compositionally biased region" description="Basic and acidic residues" evidence="8">
    <location>
        <begin position="604"/>
        <end position="614"/>
    </location>
</feature>
<name>A0A6V3JHB7_9EUKA</name>
<dbReference type="GO" id="GO:0016020">
    <property type="term" value="C:membrane"/>
    <property type="evidence" value="ECO:0007669"/>
    <property type="project" value="InterPro"/>
</dbReference>
<feature type="transmembrane region" description="Helical" evidence="9">
    <location>
        <begin position="677"/>
        <end position="695"/>
    </location>
</feature>
<feature type="transmembrane region" description="Helical" evidence="9">
    <location>
        <begin position="88"/>
        <end position="112"/>
    </location>
</feature>
<accession>A0A6V3JHB7</accession>
<evidence type="ECO:0000256" key="6">
    <source>
        <dbReference type="ARBA" id="ARBA00023065"/>
    </source>
</evidence>
<feature type="transmembrane region" description="Helical" evidence="9">
    <location>
        <begin position="206"/>
        <end position="226"/>
    </location>
</feature>
<dbReference type="PROSITE" id="PS50222">
    <property type="entry name" value="EF_HAND_2"/>
    <property type="match status" value="1"/>
</dbReference>
<comment type="subcellular location">
    <subcellularLocation>
        <location evidence="1">Endomembrane system</location>
        <topology evidence="1">Multi-pass membrane protein</topology>
    </subcellularLocation>
</comment>
<feature type="transmembrane region" description="Helical" evidence="9">
    <location>
        <begin position="638"/>
        <end position="657"/>
    </location>
</feature>
<evidence type="ECO:0000256" key="7">
    <source>
        <dbReference type="ARBA" id="ARBA00023136"/>
    </source>
</evidence>
<keyword evidence="5 9" id="KW-1133">Transmembrane helix</keyword>
<dbReference type="GO" id="GO:0012505">
    <property type="term" value="C:endomembrane system"/>
    <property type="evidence" value="ECO:0007669"/>
    <property type="project" value="UniProtKB-SubCell"/>
</dbReference>
<dbReference type="InterPro" id="IPR011992">
    <property type="entry name" value="EF-hand-dom_pair"/>
</dbReference>
<evidence type="ECO:0000256" key="4">
    <source>
        <dbReference type="ARBA" id="ARBA00022837"/>
    </source>
</evidence>
<dbReference type="Pfam" id="PF01699">
    <property type="entry name" value="Na_Ca_ex"/>
    <property type="match status" value="1"/>
</dbReference>
<dbReference type="CDD" id="cd00051">
    <property type="entry name" value="EFh"/>
    <property type="match status" value="1"/>
</dbReference>
<evidence type="ECO:0000256" key="1">
    <source>
        <dbReference type="ARBA" id="ARBA00004127"/>
    </source>
</evidence>
<dbReference type="PANTHER" id="PTHR31503">
    <property type="entry name" value="VACUOLAR CALCIUM ION TRANSPORTER"/>
    <property type="match status" value="1"/>
</dbReference>
<evidence type="ECO:0000313" key="12">
    <source>
        <dbReference type="EMBL" id="CAE0650433.1"/>
    </source>
</evidence>
<feature type="region of interest" description="Disordered" evidence="8">
    <location>
        <begin position="592"/>
        <end position="614"/>
    </location>
</feature>
<dbReference type="GO" id="GO:0015369">
    <property type="term" value="F:calcium:proton antiporter activity"/>
    <property type="evidence" value="ECO:0007669"/>
    <property type="project" value="TreeGrafter"/>
</dbReference>
<feature type="transmembrane region" description="Helical" evidence="9">
    <location>
        <begin position="52"/>
        <end position="76"/>
    </location>
</feature>
<dbReference type="PROSITE" id="PS00018">
    <property type="entry name" value="EF_HAND_1"/>
    <property type="match status" value="1"/>
</dbReference>
<dbReference type="EMBL" id="HBIV01005929">
    <property type="protein sequence ID" value="CAE0650432.1"/>
    <property type="molecule type" value="Transcribed_RNA"/>
</dbReference>
<dbReference type="EMBL" id="HBIV01005930">
    <property type="protein sequence ID" value="CAE0650433.1"/>
    <property type="molecule type" value="Transcribed_RNA"/>
</dbReference>
<evidence type="ECO:0000256" key="5">
    <source>
        <dbReference type="ARBA" id="ARBA00022989"/>
    </source>
</evidence>
<evidence type="ECO:0000313" key="11">
    <source>
        <dbReference type="EMBL" id="CAE0650432.1"/>
    </source>
</evidence>
<evidence type="ECO:0000256" key="3">
    <source>
        <dbReference type="ARBA" id="ARBA00022692"/>
    </source>
</evidence>
<dbReference type="SMART" id="SM00054">
    <property type="entry name" value="EFh"/>
    <property type="match status" value="1"/>
</dbReference>
<keyword evidence="6" id="KW-0406">Ion transport</keyword>
<feature type="transmembrane region" description="Helical" evidence="9">
    <location>
        <begin position="181"/>
        <end position="200"/>
    </location>
</feature>
<dbReference type="GO" id="GO:0006874">
    <property type="term" value="P:intracellular calcium ion homeostasis"/>
    <property type="evidence" value="ECO:0007669"/>
    <property type="project" value="TreeGrafter"/>
</dbReference>
<feature type="domain" description="EF-hand" evidence="10">
    <location>
        <begin position="309"/>
        <end position="340"/>
    </location>
</feature>
<gene>
    <name evidence="11" type="ORF">LGLO00237_LOCUS4284</name>
    <name evidence="12" type="ORF">LGLO00237_LOCUS4285</name>
</gene>
<proteinExistence type="predicted"/>
<dbReference type="PANTHER" id="PTHR31503:SF36">
    <property type="entry name" value="SODIUM_CALCIUM EXCHANGER MEMBRANE REGION DOMAIN-CONTAINING PROTEIN"/>
    <property type="match status" value="1"/>
</dbReference>
<dbReference type="AlphaFoldDB" id="A0A6V3JHB7"/>
<evidence type="ECO:0000256" key="9">
    <source>
        <dbReference type="SAM" id="Phobius"/>
    </source>
</evidence>
<organism evidence="12">
    <name type="scientific">Lotharella globosa</name>
    <dbReference type="NCBI Taxonomy" id="91324"/>
    <lineage>
        <taxon>Eukaryota</taxon>
        <taxon>Sar</taxon>
        <taxon>Rhizaria</taxon>
        <taxon>Cercozoa</taxon>
        <taxon>Chlorarachniophyceae</taxon>
        <taxon>Lotharella</taxon>
    </lineage>
</organism>
<feature type="transmembrane region" description="Helical" evidence="9">
    <location>
        <begin position="13"/>
        <end position="31"/>
    </location>
</feature>
<evidence type="ECO:0000256" key="2">
    <source>
        <dbReference type="ARBA" id="ARBA00022448"/>
    </source>
</evidence>
<dbReference type="SUPFAM" id="SSF47473">
    <property type="entry name" value="EF-hand"/>
    <property type="match status" value="1"/>
</dbReference>
<evidence type="ECO:0000259" key="10">
    <source>
        <dbReference type="PROSITE" id="PS50222"/>
    </source>
</evidence>
<keyword evidence="2" id="KW-0813">Transport</keyword>
<dbReference type="InterPro" id="IPR004837">
    <property type="entry name" value="NaCa_Exmemb"/>
</dbReference>
<sequence>MPVLETFPEAADLTFVGLLISIGVYGHILLISADMIGDGAESLLDAFPNQGALIGGLLIPILGAIPDGMMILLSGMGSGPKEEIQRQLNVGVGTLAGSTIMLLTIPFAIAIFMNRRPIKGKKAKVLHESTGEGFEYTDEAKSEFREFTEQTPYTRPLYAITANGVSYQLGSQVEEGFSTSAWIMMGSTLTYLLVQIPAFFASDAVVRDWSLVSFIMSIALLVMYCYRSATKEGKNENHARAEYKKMFEKRDLLENTRMRSNLENVLAFAQVGKSIDDVFNSIAKGKGRLSESEVQRAFKLLGLNLGDYKFGEIFCEIDLNNDQTIDLKEFRQFFVTYISEFATSSLSLDRVVEEKEGKVAEREPRLMQDVSKLLHEWITKRKDHILYLKNLKEDERLAIHQWCQQREQELREKDRSLVLQHYSEPYIDADDLTKAKRRMRLELCAIKDGKIRYDPKMRRWACTSGKIQKFTVLTFRNKHFANFFNMCLKVLDENLGKDKKSDRKLTENDVVKLSTYWQLPVILGAESDKKGEAAARAMYKEIMAKYQPETEGDMTEDTFRGYLENMVAEEPVVKHTVRKDFMHKIARGYVKGKEKKAGSGHQQTHFDEESTLKSSEKLAGYGTLSASKRGEENDEGSADVSGPIFWMLWGAFLVAVFSDPMVDMIDELSNRLSINAFYVSFIVTPIASNASEVVCSARMASRLTNTTLTVALSTLYGAAVMNSTFCMAIFAGLVYFRELEWNYSAEVIIIILVMYVLGGLGVLAENGIFTVTDATIALFMFPFSLLFVYVCQNYLGLP</sequence>
<keyword evidence="4" id="KW-0106">Calcium</keyword>
<feature type="transmembrane region" description="Helical" evidence="9">
    <location>
        <begin position="776"/>
        <end position="795"/>
    </location>
</feature>
<dbReference type="Gene3D" id="1.10.238.10">
    <property type="entry name" value="EF-hand"/>
    <property type="match status" value="1"/>
</dbReference>
<dbReference type="InterPro" id="IPR018247">
    <property type="entry name" value="EF_Hand_1_Ca_BS"/>
</dbReference>
<keyword evidence="7 9" id="KW-0472">Membrane</keyword>
<reference evidence="12" key="1">
    <citation type="submission" date="2021-01" db="EMBL/GenBank/DDBJ databases">
        <authorList>
            <person name="Corre E."/>
            <person name="Pelletier E."/>
            <person name="Niang G."/>
            <person name="Scheremetjew M."/>
            <person name="Finn R."/>
            <person name="Kale V."/>
            <person name="Holt S."/>
            <person name="Cochrane G."/>
            <person name="Meng A."/>
            <person name="Brown T."/>
            <person name="Cohen L."/>
        </authorList>
    </citation>
    <scope>NUCLEOTIDE SEQUENCE</scope>
    <source>
        <strain evidence="12">CCCM811</strain>
    </source>
</reference>
<dbReference type="InterPro" id="IPR004713">
    <property type="entry name" value="CaH_exchang"/>
</dbReference>
<evidence type="ECO:0000256" key="8">
    <source>
        <dbReference type="SAM" id="MobiDB-lite"/>
    </source>
</evidence>
<dbReference type="GO" id="GO:0005509">
    <property type="term" value="F:calcium ion binding"/>
    <property type="evidence" value="ECO:0007669"/>
    <property type="project" value="InterPro"/>
</dbReference>
<keyword evidence="3 9" id="KW-0812">Transmembrane</keyword>
<feature type="transmembrane region" description="Helical" evidence="9">
    <location>
        <begin position="741"/>
        <end position="764"/>
    </location>
</feature>
<dbReference type="InterPro" id="IPR002048">
    <property type="entry name" value="EF_hand_dom"/>
</dbReference>
<feature type="transmembrane region" description="Helical" evidence="9">
    <location>
        <begin position="707"/>
        <end position="735"/>
    </location>
</feature>